<proteinExistence type="predicted"/>
<dbReference type="AlphaFoldDB" id="A0A9D7S673"/>
<dbReference type="Pfam" id="PF13688">
    <property type="entry name" value="Reprolysin_5"/>
    <property type="match status" value="1"/>
</dbReference>
<sequence length="1147" mass="126011">MNCRIVMSFVTLVFFGIFQVGQTQILSPLETIIQEAKTKGQKFEIINPFIPIISEDFANFSNIANAKLFDVDKPTLSAISNSKPKYVELNLALNSGEQLDILLESQQLFDASSRLLTTDEKSGDPLTGGAYYRGIINGVSGSFAAISFFDDQVIGVLSSPLHGNIILGKTTNMNMESGSIHALYLENELPIRSPFKCGVLENAETFLNLNQPSQSAATISPNKCRTVKVFLECDYRMYLDKNGQVNQVTAYITGLFNVVKALYFNESINLEISDIKVWTTQDPFLHTNLSDILYNYAGYRNSNFNGNLAQLVTTQAPQQQGGIAFVNGLCNPWNGNIGPLSFAFIYNNYSQLPTYSWSVEVMTHEMGHNFGSWHTHSCVWGPFKNMQLDNCQTPDIGSCNPGPTPVGGGTIMSYCHLTGIGINFSKGFGQEPGDLLRNAVNTKPCLVSSFVASQKISVGGPYYLGDTIKLIAKPYKSTYTYDWFHYDYRIPGKNDTFLDIKYSGIFTAAISNKCSEYADPDTITLNDFQVNLGCPVIAGKKDSIVYQIALNVDNSESSDSLTFPSNLYNAIPSNAKDILVEYQTTIAPKGTSWLRSVKSSIISPASIDISLVDFQPNKEEPFPLRTPTSYSKILGKFDPAGKWLFNSIDDRVDSGIDAVVTHKIVLKWRLPDSVIVCDIPLCEGSAKTFDAGISNAKYVWSNGLKTKSISVNKPGPLTLTVTKGNQTSSHSIQLVNKKVNFQQNYILCQGDTVVVGNNKYFTAGIFENKLIASDGCDSIINISIELKPTITTTSQLHICYGDTINSIPIYQDTTLKLVYHNIIAGCDSIALLSVKVNPKIILELSANPACSNVGGKIESNSSGGTGQRFLYHWSNGDTSAIIDHVNSGIYTLTIMDSLACTVTKSINLNNFDSIAIQAQVSHVKCFGDKNGRIEIDITSGSAPFLTNWNTGIPTKDLYNLDPGKYNIFISDANGCLLQKEFEITSPDVLFGTIDSKSSSGTNGSAKVNVFGGIPPYRFKWNTNDTINEINGLAPGDYQVTITDQNGCTNVQAITILETVGAKDPKKYHALHIQPNPVMKQLTIQSEDLKIRKITMYSLSGFEVFIVSNNKKQDLIMKVDMDNLKPGQYILKVIFEDGSILHKQILKL</sequence>
<dbReference type="Gene3D" id="2.60.40.740">
    <property type="match status" value="1"/>
</dbReference>
<accession>A0A9D7S673</accession>
<comment type="caution">
    <text evidence="2">The sequence shown here is derived from an EMBL/GenBank/DDBJ whole genome shotgun (WGS) entry which is preliminary data.</text>
</comment>
<dbReference type="Proteomes" id="UP000808349">
    <property type="component" value="Unassembled WGS sequence"/>
</dbReference>
<dbReference type="Pfam" id="PF18962">
    <property type="entry name" value="Por_Secre_tail"/>
    <property type="match status" value="1"/>
</dbReference>
<dbReference type="Pfam" id="PF13573">
    <property type="entry name" value="SprB"/>
    <property type="match status" value="2"/>
</dbReference>
<organism evidence="2 3">
    <name type="scientific">Candidatus Defluviibacterium haderslevense</name>
    <dbReference type="NCBI Taxonomy" id="2981993"/>
    <lineage>
        <taxon>Bacteria</taxon>
        <taxon>Pseudomonadati</taxon>
        <taxon>Bacteroidota</taxon>
        <taxon>Saprospiria</taxon>
        <taxon>Saprospirales</taxon>
        <taxon>Saprospiraceae</taxon>
        <taxon>Candidatus Defluviibacterium</taxon>
    </lineage>
</organism>
<dbReference type="EMBL" id="JADKFW010000004">
    <property type="protein sequence ID" value="MBK9716610.1"/>
    <property type="molecule type" value="Genomic_DNA"/>
</dbReference>
<dbReference type="GO" id="GO:0006509">
    <property type="term" value="P:membrane protein ectodomain proteolysis"/>
    <property type="evidence" value="ECO:0007669"/>
    <property type="project" value="TreeGrafter"/>
</dbReference>
<dbReference type="PANTHER" id="PTHR11905:SF159">
    <property type="entry name" value="ADAM METALLOPROTEASE"/>
    <property type="match status" value="1"/>
</dbReference>
<dbReference type="GO" id="GO:0004222">
    <property type="term" value="F:metalloendopeptidase activity"/>
    <property type="evidence" value="ECO:0007669"/>
    <property type="project" value="InterPro"/>
</dbReference>
<dbReference type="PROSITE" id="PS50215">
    <property type="entry name" value="ADAM_MEPRO"/>
    <property type="match status" value="1"/>
</dbReference>
<dbReference type="InterPro" id="IPR001590">
    <property type="entry name" value="Peptidase_M12B"/>
</dbReference>
<dbReference type="Gene3D" id="3.40.390.10">
    <property type="entry name" value="Collagenase (Catalytic Domain)"/>
    <property type="match status" value="1"/>
</dbReference>
<feature type="domain" description="Peptidase M12B" evidence="1">
    <location>
        <begin position="225"/>
        <end position="415"/>
    </location>
</feature>
<name>A0A9D7S673_9BACT</name>
<dbReference type="PANTHER" id="PTHR11905">
    <property type="entry name" value="ADAM A DISINTEGRIN AND METALLOPROTEASE DOMAIN"/>
    <property type="match status" value="1"/>
</dbReference>
<gene>
    <name evidence="2" type="ORF">IPO85_03660</name>
</gene>
<evidence type="ECO:0000259" key="1">
    <source>
        <dbReference type="PROSITE" id="PS50215"/>
    </source>
</evidence>
<dbReference type="InterPro" id="IPR024079">
    <property type="entry name" value="MetalloPept_cat_dom_sf"/>
</dbReference>
<reference evidence="2 3" key="1">
    <citation type="submission" date="2020-10" db="EMBL/GenBank/DDBJ databases">
        <title>Connecting structure to function with the recovery of over 1000 high-quality activated sludge metagenome-assembled genomes encoding full-length rRNA genes using long-read sequencing.</title>
        <authorList>
            <person name="Singleton C.M."/>
            <person name="Petriglieri F."/>
            <person name="Kristensen J.M."/>
            <person name="Kirkegaard R.H."/>
            <person name="Michaelsen T.Y."/>
            <person name="Andersen M.H."/>
            <person name="Karst S.M."/>
            <person name="Dueholm M.S."/>
            <person name="Nielsen P.H."/>
            <person name="Albertsen M."/>
        </authorList>
    </citation>
    <scope>NUCLEOTIDE SEQUENCE [LARGE SCALE GENOMIC DNA]</scope>
    <source>
        <strain evidence="2">Ribe_18-Q3-R11-54_BAT3C.373</strain>
    </source>
</reference>
<dbReference type="InterPro" id="IPR025667">
    <property type="entry name" value="SprB_repeat"/>
</dbReference>
<dbReference type="InterPro" id="IPR026444">
    <property type="entry name" value="Secre_tail"/>
</dbReference>
<dbReference type="SUPFAM" id="SSF55486">
    <property type="entry name" value="Metalloproteases ('zincins'), catalytic domain"/>
    <property type="match status" value="1"/>
</dbReference>
<protein>
    <submittedName>
        <fullName evidence="2">T9SS type A sorting domain-containing protein</fullName>
    </submittedName>
</protein>
<evidence type="ECO:0000313" key="2">
    <source>
        <dbReference type="EMBL" id="MBK9716610.1"/>
    </source>
</evidence>
<dbReference type="NCBIfam" id="TIGR04183">
    <property type="entry name" value="Por_Secre_tail"/>
    <property type="match status" value="1"/>
</dbReference>
<evidence type="ECO:0000313" key="3">
    <source>
        <dbReference type="Proteomes" id="UP000808349"/>
    </source>
</evidence>